<reference evidence="1" key="2">
    <citation type="journal article" date="2015" name="Fish Shellfish Immunol.">
        <title>Early steps in the European eel (Anguilla anguilla)-Vibrio vulnificus interaction in the gills: Role of the RtxA13 toxin.</title>
        <authorList>
            <person name="Callol A."/>
            <person name="Pajuelo D."/>
            <person name="Ebbesson L."/>
            <person name="Teles M."/>
            <person name="MacKenzie S."/>
            <person name="Amaro C."/>
        </authorList>
    </citation>
    <scope>NUCLEOTIDE SEQUENCE</scope>
</reference>
<dbReference type="EMBL" id="GBXM01078972">
    <property type="protein sequence ID" value="JAH29605.1"/>
    <property type="molecule type" value="Transcribed_RNA"/>
</dbReference>
<evidence type="ECO:0000313" key="1">
    <source>
        <dbReference type="EMBL" id="JAH29605.1"/>
    </source>
</evidence>
<reference evidence="1" key="1">
    <citation type="submission" date="2014-11" db="EMBL/GenBank/DDBJ databases">
        <authorList>
            <person name="Amaro Gonzalez C."/>
        </authorList>
    </citation>
    <scope>NUCLEOTIDE SEQUENCE</scope>
</reference>
<sequence length="40" mass="4915">MTQLCRYNACTFPLYYRYVTFTVCIYSFEITKVECMMFSF</sequence>
<protein>
    <submittedName>
        <fullName evidence="1">Uncharacterized protein</fullName>
    </submittedName>
</protein>
<name>A0A0E9RMB8_ANGAN</name>
<proteinExistence type="predicted"/>
<organism evidence="1">
    <name type="scientific">Anguilla anguilla</name>
    <name type="common">European freshwater eel</name>
    <name type="synonym">Muraena anguilla</name>
    <dbReference type="NCBI Taxonomy" id="7936"/>
    <lineage>
        <taxon>Eukaryota</taxon>
        <taxon>Metazoa</taxon>
        <taxon>Chordata</taxon>
        <taxon>Craniata</taxon>
        <taxon>Vertebrata</taxon>
        <taxon>Euteleostomi</taxon>
        <taxon>Actinopterygii</taxon>
        <taxon>Neopterygii</taxon>
        <taxon>Teleostei</taxon>
        <taxon>Anguilliformes</taxon>
        <taxon>Anguillidae</taxon>
        <taxon>Anguilla</taxon>
    </lineage>
</organism>
<accession>A0A0E9RMB8</accession>
<dbReference type="AlphaFoldDB" id="A0A0E9RMB8"/>